<keyword evidence="1" id="KW-0812">Transmembrane</keyword>
<gene>
    <name evidence="2" type="ORF">FPZ24_04450</name>
</gene>
<proteinExistence type="predicted"/>
<evidence type="ECO:0000313" key="2">
    <source>
        <dbReference type="EMBL" id="QDZ06819.1"/>
    </source>
</evidence>
<dbReference type="AlphaFoldDB" id="A0A5B8LG04"/>
<evidence type="ECO:0000256" key="1">
    <source>
        <dbReference type="SAM" id="Phobius"/>
    </source>
</evidence>
<dbReference type="Proteomes" id="UP000315673">
    <property type="component" value="Chromosome"/>
</dbReference>
<keyword evidence="3" id="KW-1185">Reference proteome</keyword>
<reference evidence="2 3" key="1">
    <citation type="submission" date="2019-07" db="EMBL/GenBank/DDBJ databases">
        <title>Full genome sequence of Sphingomonas sp. 4R-6-7(HKS19).</title>
        <authorList>
            <person name="Im W.-T."/>
        </authorList>
    </citation>
    <scope>NUCLEOTIDE SEQUENCE [LARGE SCALE GENOMIC DNA]</scope>
    <source>
        <strain evidence="2 3">HKS19</strain>
    </source>
</reference>
<name>A0A5B8LG04_9SPHN</name>
<feature type="transmembrane region" description="Helical" evidence="1">
    <location>
        <begin position="12"/>
        <end position="34"/>
    </location>
</feature>
<dbReference type="OrthoDB" id="7273031at2"/>
<organism evidence="2 3">
    <name type="scientific">Sphingomonas panacisoli</name>
    <dbReference type="NCBI Taxonomy" id="1813879"/>
    <lineage>
        <taxon>Bacteria</taxon>
        <taxon>Pseudomonadati</taxon>
        <taxon>Pseudomonadota</taxon>
        <taxon>Alphaproteobacteria</taxon>
        <taxon>Sphingomonadales</taxon>
        <taxon>Sphingomonadaceae</taxon>
        <taxon>Sphingomonas</taxon>
    </lineage>
</organism>
<sequence>MTQRDPARIPATSLIFGYGPMLPLVAAAIAAWWLPPPWPDLATDLAIIWAASLLVFVGGVRRGFGFGMPGASTRVATIAMLLYFVPGTVALVLDAFGQIAAGLGFTITGFVLVGLLDPRAARYGQAPAHFARLRPPQMALGACCLAALLARLLAAG</sequence>
<feature type="transmembrane region" description="Helical" evidence="1">
    <location>
        <begin position="99"/>
        <end position="116"/>
    </location>
</feature>
<dbReference type="EMBL" id="CP042306">
    <property type="protein sequence ID" value="QDZ06819.1"/>
    <property type="molecule type" value="Genomic_DNA"/>
</dbReference>
<keyword evidence="1" id="KW-0472">Membrane</keyword>
<dbReference type="RefSeq" id="WP_146569903.1">
    <property type="nucleotide sequence ID" value="NZ_CP042306.1"/>
</dbReference>
<feature type="transmembrane region" description="Helical" evidence="1">
    <location>
        <begin position="76"/>
        <end position="93"/>
    </location>
</feature>
<accession>A0A5B8LG04</accession>
<feature type="transmembrane region" description="Helical" evidence="1">
    <location>
        <begin position="46"/>
        <end position="64"/>
    </location>
</feature>
<evidence type="ECO:0000313" key="3">
    <source>
        <dbReference type="Proteomes" id="UP000315673"/>
    </source>
</evidence>
<dbReference type="KEGG" id="spai:FPZ24_04450"/>
<keyword evidence="1" id="KW-1133">Transmembrane helix</keyword>
<protein>
    <submittedName>
        <fullName evidence="2">DUF3429 family protein</fullName>
    </submittedName>
</protein>